<dbReference type="PROSITE" id="PS00217">
    <property type="entry name" value="SUGAR_TRANSPORT_2"/>
    <property type="match status" value="1"/>
</dbReference>
<protein>
    <submittedName>
        <fullName evidence="7 8">MFS family arabinose efflux permease</fullName>
    </submittedName>
</protein>
<dbReference type="Proteomes" id="UP000239446">
    <property type="component" value="Unassembled WGS sequence"/>
</dbReference>
<dbReference type="PANTHER" id="PTHR23526">
    <property type="entry name" value="INTEGRAL MEMBRANE TRANSPORT PROTEIN-RELATED"/>
    <property type="match status" value="1"/>
</dbReference>
<comment type="caution">
    <text evidence="8">The sequence shown here is derived from an EMBL/GenBank/DDBJ whole genome shotgun (WGS) entry which is preliminary data.</text>
</comment>
<feature type="transmembrane region" description="Helical" evidence="5">
    <location>
        <begin position="170"/>
        <end position="193"/>
    </location>
</feature>
<feature type="transmembrane region" description="Helical" evidence="5">
    <location>
        <begin position="310"/>
        <end position="334"/>
    </location>
</feature>
<sequence length="401" mass="41992">MSSTTTPEIPQPEAARNFLVVCVSLTFCFVVYSMLIVAVPVYGLQLGASPVVLGAILSAQYLLPLLLAIPLGGVVTRYGGRSTLIAGAALMVVGLLSVHFWYGYPGLVLGQLLIGLAHLQMVLSAQTIISNLGTGPRLEKYFGWYATWLSGGQVIGPLLAGAILDAQPGVGSVFAVMAVFAFFAGAAAIFLTGQARERMAVKRGQVGFRAQWALMRANRGVQLSVLVTVLGMFALGVYGSYLPVYLESLAVTPVIIGVLVSLRAGVSMLVRPFMARVIAAAGGREATVLLSLGALAVGIGFLGLSEQVVWLGLLAVIVGIGSGFTQPLSMVILAESVDREKRSGALGMRLMANRAIHFLAPLMFGLVLEVGGFALAFGVSGLVIAGFLLFMKRAMQSSEAI</sequence>
<evidence type="ECO:0000256" key="1">
    <source>
        <dbReference type="ARBA" id="ARBA00004141"/>
    </source>
</evidence>
<dbReference type="EMBL" id="PTIU01000033">
    <property type="protein sequence ID" value="PPK52608.1"/>
    <property type="molecule type" value="Genomic_DNA"/>
</dbReference>
<feature type="transmembrane region" description="Helical" evidence="5">
    <location>
        <begin position="108"/>
        <end position="129"/>
    </location>
</feature>
<feature type="transmembrane region" description="Helical" evidence="5">
    <location>
        <begin position="373"/>
        <end position="391"/>
    </location>
</feature>
<dbReference type="AlphaFoldDB" id="A0A2S6G354"/>
<feature type="transmembrane region" description="Helical" evidence="5">
    <location>
        <begin position="51"/>
        <end position="71"/>
    </location>
</feature>
<dbReference type="PROSITE" id="PS50850">
    <property type="entry name" value="MFS"/>
    <property type="match status" value="1"/>
</dbReference>
<evidence type="ECO:0000313" key="10">
    <source>
        <dbReference type="Proteomes" id="UP000239648"/>
    </source>
</evidence>
<dbReference type="Pfam" id="PF07690">
    <property type="entry name" value="MFS_1"/>
    <property type="match status" value="1"/>
</dbReference>
<dbReference type="InterPro" id="IPR005829">
    <property type="entry name" value="Sugar_transporter_CS"/>
</dbReference>
<dbReference type="PANTHER" id="PTHR23526:SF4">
    <property type="entry name" value="INTEGRAL MEMBRANE TRANSPORT PROTEIN"/>
    <property type="match status" value="1"/>
</dbReference>
<name>A0A2S6G354_9GAMM</name>
<dbReference type="InterPro" id="IPR052528">
    <property type="entry name" value="Sugar_transport-like"/>
</dbReference>
<dbReference type="GO" id="GO:0016020">
    <property type="term" value="C:membrane"/>
    <property type="evidence" value="ECO:0007669"/>
    <property type="project" value="UniProtKB-SubCell"/>
</dbReference>
<dbReference type="InterPro" id="IPR011701">
    <property type="entry name" value="MFS"/>
</dbReference>
<feature type="transmembrane region" description="Helical" evidence="5">
    <location>
        <begin position="286"/>
        <end position="304"/>
    </location>
</feature>
<dbReference type="RefSeq" id="WP_258075670.1">
    <property type="nucleotide sequence ID" value="NZ_PTIT01000032.1"/>
</dbReference>
<evidence type="ECO:0000313" key="7">
    <source>
        <dbReference type="EMBL" id="PPK50149.1"/>
    </source>
</evidence>
<keyword evidence="10" id="KW-1185">Reference proteome</keyword>
<evidence type="ECO:0000256" key="4">
    <source>
        <dbReference type="ARBA" id="ARBA00023136"/>
    </source>
</evidence>
<feature type="transmembrane region" description="Helical" evidence="5">
    <location>
        <begin position="223"/>
        <end position="242"/>
    </location>
</feature>
<dbReference type="STRING" id="930118.SAMN05216429_10388"/>
<evidence type="ECO:0000256" key="3">
    <source>
        <dbReference type="ARBA" id="ARBA00022989"/>
    </source>
</evidence>
<dbReference type="Proteomes" id="UP000239648">
    <property type="component" value="Unassembled WGS sequence"/>
</dbReference>
<reference evidence="8 9" key="2">
    <citation type="submission" date="2018-02" db="EMBL/GenBank/DDBJ databases">
        <title>Subsurface microbial communities from deep shales in Ohio and West Virginia, USA.</title>
        <authorList>
            <person name="Wrighton K."/>
        </authorList>
    </citation>
    <scope>NUCLEOTIDE SEQUENCE [LARGE SCALE GENOMIC DNA]</scope>
    <source>
        <strain evidence="8 9">UTICA-S1B9</strain>
    </source>
</reference>
<feature type="transmembrane region" description="Helical" evidence="5">
    <location>
        <begin position="141"/>
        <end position="164"/>
    </location>
</feature>
<evidence type="ECO:0000256" key="2">
    <source>
        <dbReference type="ARBA" id="ARBA00022692"/>
    </source>
</evidence>
<organism evidence="8 9">
    <name type="scientific">Marinobacter persicus</name>
    <dbReference type="NCBI Taxonomy" id="930118"/>
    <lineage>
        <taxon>Bacteria</taxon>
        <taxon>Pseudomonadati</taxon>
        <taxon>Pseudomonadota</taxon>
        <taxon>Gammaproteobacteria</taxon>
        <taxon>Pseudomonadales</taxon>
        <taxon>Marinobacteraceae</taxon>
        <taxon>Marinobacter</taxon>
    </lineage>
</organism>
<feature type="transmembrane region" description="Helical" evidence="5">
    <location>
        <begin position="18"/>
        <end position="39"/>
    </location>
</feature>
<keyword evidence="3 5" id="KW-1133">Transmembrane helix</keyword>
<dbReference type="GO" id="GO:0022857">
    <property type="term" value="F:transmembrane transporter activity"/>
    <property type="evidence" value="ECO:0007669"/>
    <property type="project" value="InterPro"/>
</dbReference>
<dbReference type="EMBL" id="PTIT01000032">
    <property type="protein sequence ID" value="PPK50149.1"/>
    <property type="molecule type" value="Genomic_DNA"/>
</dbReference>
<evidence type="ECO:0000256" key="5">
    <source>
        <dbReference type="SAM" id="Phobius"/>
    </source>
</evidence>
<accession>A0A2S6G354</accession>
<gene>
    <name evidence="8" type="ORF">B0H24_10334</name>
    <name evidence="7" type="ORF">BY455_1324</name>
</gene>
<reference evidence="7 10" key="1">
    <citation type="submission" date="2018-02" db="EMBL/GenBank/DDBJ databases">
        <title>Deep subsurface shale carbon reservoir microbial communities from Ohio and West Virginia, USA.</title>
        <authorList>
            <person name="Wrighton K."/>
        </authorList>
    </citation>
    <scope>NUCLEOTIDE SEQUENCE [LARGE SCALE GENOMIC DNA]</scope>
    <source>
        <strain evidence="7 10">UTICA-S1B6</strain>
    </source>
</reference>
<evidence type="ECO:0000259" key="6">
    <source>
        <dbReference type="PROSITE" id="PS50850"/>
    </source>
</evidence>
<dbReference type="InterPro" id="IPR020846">
    <property type="entry name" value="MFS_dom"/>
</dbReference>
<feature type="transmembrane region" description="Helical" evidence="5">
    <location>
        <begin position="254"/>
        <end position="274"/>
    </location>
</feature>
<dbReference type="SUPFAM" id="SSF103473">
    <property type="entry name" value="MFS general substrate transporter"/>
    <property type="match status" value="1"/>
</dbReference>
<proteinExistence type="predicted"/>
<comment type="subcellular location">
    <subcellularLocation>
        <location evidence="1">Membrane</location>
        <topology evidence="1">Multi-pass membrane protein</topology>
    </subcellularLocation>
</comment>
<evidence type="ECO:0000313" key="8">
    <source>
        <dbReference type="EMBL" id="PPK52608.1"/>
    </source>
</evidence>
<evidence type="ECO:0000313" key="9">
    <source>
        <dbReference type="Proteomes" id="UP000239446"/>
    </source>
</evidence>
<feature type="transmembrane region" description="Helical" evidence="5">
    <location>
        <begin position="83"/>
        <end position="102"/>
    </location>
</feature>
<dbReference type="Gene3D" id="1.20.1250.20">
    <property type="entry name" value="MFS general substrate transporter like domains"/>
    <property type="match status" value="2"/>
</dbReference>
<feature type="domain" description="Major facilitator superfamily (MFS) profile" evidence="6">
    <location>
        <begin position="17"/>
        <end position="398"/>
    </location>
</feature>
<dbReference type="InterPro" id="IPR036259">
    <property type="entry name" value="MFS_trans_sf"/>
</dbReference>
<keyword evidence="4 5" id="KW-0472">Membrane</keyword>
<keyword evidence="2 5" id="KW-0812">Transmembrane</keyword>